<dbReference type="Pfam" id="PF03683">
    <property type="entry name" value="UPF0175"/>
    <property type="match status" value="1"/>
</dbReference>
<dbReference type="Proteomes" id="UP000667802">
    <property type="component" value="Unassembled WGS sequence"/>
</dbReference>
<reference evidence="2" key="1">
    <citation type="journal article" date="2021" name="Science">
        <title>Hunting the eagle killer: A cyanobacterial neurotoxin causes vacuolar myelinopathy.</title>
        <authorList>
            <person name="Breinlinger S."/>
            <person name="Phillips T.J."/>
            <person name="Haram B.N."/>
            <person name="Mares J."/>
            <person name="Martinez Yerena J.A."/>
            <person name="Hrouzek P."/>
            <person name="Sobotka R."/>
            <person name="Henderson W.M."/>
            <person name="Schmieder P."/>
            <person name="Williams S.M."/>
            <person name="Lauderdale J.D."/>
            <person name="Wilde H.D."/>
            <person name="Gerrin W."/>
            <person name="Kust A."/>
            <person name="Washington J.W."/>
            <person name="Wagner C."/>
            <person name="Geier B."/>
            <person name="Liebeke M."/>
            <person name="Enke H."/>
            <person name="Niedermeyer T.H.J."/>
            <person name="Wilde S.B."/>
        </authorList>
    </citation>
    <scope>NUCLEOTIDE SEQUENCE [LARGE SCALE GENOMIC DNA]</scope>
    <source>
        <strain evidence="2">Thurmond2011</strain>
    </source>
</reference>
<organism evidence="1 2">
    <name type="scientific">Aetokthonos hydrillicola Thurmond2011</name>
    <dbReference type="NCBI Taxonomy" id="2712845"/>
    <lineage>
        <taxon>Bacteria</taxon>
        <taxon>Bacillati</taxon>
        <taxon>Cyanobacteriota</taxon>
        <taxon>Cyanophyceae</taxon>
        <taxon>Nostocales</taxon>
        <taxon>Hapalosiphonaceae</taxon>
        <taxon>Aetokthonos</taxon>
    </lineage>
</organism>
<evidence type="ECO:0000313" key="2">
    <source>
        <dbReference type="Proteomes" id="UP000667802"/>
    </source>
</evidence>
<accession>A0AAP5IDU8</accession>
<dbReference type="AlphaFoldDB" id="A0AAP5IDU8"/>
<evidence type="ECO:0000313" key="1">
    <source>
        <dbReference type="EMBL" id="MDR9899429.1"/>
    </source>
</evidence>
<dbReference type="InterPro" id="IPR005368">
    <property type="entry name" value="UPF0175"/>
</dbReference>
<keyword evidence="2" id="KW-1185">Reference proteome</keyword>
<dbReference type="EMBL" id="JAALHA020000024">
    <property type="protein sequence ID" value="MDR9899429.1"/>
    <property type="molecule type" value="Genomic_DNA"/>
</dbReference>
<name>A0AAP5IDU8_9CYAN</name>
<gene>
    <name evidence="1" type="ORF">G7B40_033440</name>
</gene>
<comment type="caution">
    <text evidence="1">The sequence shown here is derived from an EMBL/GenBank/DDBJ whole genome shotgun (WGS) entry which is preliminary data.</text>
</comment>
<protein>
    <submittedName>
        <fullName evidence="1">UPF0175 family protein</fullName>
    </submittedName>
</protein>
<proteinExistence type="predicted"/>
<dbReference type="RefSeq" id="WP_208344030.1">
    <property type="nucleotide sequence ID" value="NZ_CAWQFN010000460.1"/>
</dbReference>
<sequence length="73" mass="8273">MKITVELPDIPDVDRRYINEAIVAILYTQGKLSQSQACQVLNLNRRAFEEMLPNYGFSILVDSTDNINNELSA</sequence>